<dbReference type="Pfam" id="PF02895">
    <property type="entry name" value="H-kinase_dim"/>
    <property type="match status" value="1"/>
</dbReference>
<evidence type="ECO:0000256" key="9">
    <source>
        <dbReference type="PROSITE-ProRule" id="PRU00110"/>
    </source>
</evidence>
<feature type="modified residue" description="Phosphohistidine" evidence="9">
    <location>
        <position position="49"/>
    </location>
</feature>
<keyword evidence="4 9" id="KW-0597">Phosphoprotein</keyword>
<dbReference type="Gene3D" id="3.30.565.10">
    <property type="entry name" value="Histidine kinase-like ATPase, C-terminal domain"/>
    <property type="match status" value="1"/>
</dbReference>
<dbReference type="GO" id="GO:0005737">
    <property type="term" value="C:cytoplasm"/>
    <property type="evidence" value="ECO:0007669"/>
    <property type="project" value="InterPro"/>
</dbReference>
<keyword evidence="6" id="KW-0418">Kinase</keyword>
<dbReference type="GO" id="GO:0000155">
    <property type="term" value="F:phosphorelay sensor kinase activity"/>
    <property type="evidence" value="ECO:0007669"/>
    <property type="project" value="InterPro"/>
</dbReference>
<dbReference type="GO" id="GO:0006935">
    <property type="term" value="P:chemotaxis"/>
    <property type="evidence" value="ECO:0007669"/>
    <property type="project" value="InterPro"/>
</dbReference>
<feature type="region of interest" description="Disordered" evidence="10">
    <location>
        <begin position="188"/>
        <end position="217"/>
    </location>
</feature>
<dbReference type="SUPFAM" id="SSF47226">
    <property type="entry name" value="Histidine-containing phosphotransfer domain, HPT domain"/>
    <property type="match status" value="1"/>
</dbReference>
<organism evidence="14 15">
    <name type="scientific">Vibrio celticus</name>
    <dbReference type="NCBI Taxonomy" id="446372"/>
    <lineage>
        <taxon>Bacteria</taxon>
        <taxon>Pseudomonadati</taxon>
        <taxon>Pseudomonadota</taxon>
        <taxon>Gammaproteobacteria</taxon>
        <taxon>Vibrionales</taxon>
        <taxon>Vibrionaceae</taxon>
        <taxon>Vibrio</taxon>
    </lineage>
</organism>
<keyword evidence="15" id="KW-1185">Reference proteome</keyword>
<dbReference type="PANTHER" id="PTHR43395">
    <property type="entry name" value="SENSOR HISTIDINE KINASE CHEA"/>
    <property type="match status" value="1"/>
</dbReference>
<dbReference type="PANTHER" id="PTHR43395:SF1">
    <property type="entry name" value="CHEMOTAXIS PROTEIN CHEA"/>
    <property type="match status" value="1"/>
</dbReference>
<dbReference type="Pfam" id="PF02518">
    <property type="entry name" value="HATPase_c"/>
    <property type="match status" value="1"/>
</dbReference>
<dbReference type="SMART" id="SM00260">
    <property type="entry name" value="CheW"/>
    <property type="match status" value="1"/>
</dbReference>
<evidence type="ECO:0000256" key="1">
    <source>
        <dbReference type="ARBA" id="ARBA00000085"/>
    </source>
</evidence>
<dbReference type="InterPro" id="IPR036890">
    <property type="entry name" value="HATPase_C_sf"/>
</dbReference>
<evidence type="ECO:0000256" key="4">
    <source>
        <dbReference type="ARBA" id="ARBA00022553"/>
    </source>
</evidence>
<comment type="catalytic activity">
    <reaction evidence="1">
        <text>ATP + protein L-histidine = ADP + protein N-phospho-L-histidine.</text>
        <dbReference type="EC" id="2.7.13.3"/>
    </reaction>
</comment>
<feature type="compositionally biased region" description="Low complexity" evidence="10">
    <location>
        <begin position="292"/>
        <end position="314"/>
    </location>
</feature>
<dbReference type="Pfam" id="PF01627">
    <property type="entry name" value="Hpt"/>
    <property type="match status" value="1"/>
</dbReference>
<evidence type="ECO:0000259" key="13">
    <source>
        <dbReference type="PROSITE" id="PS50894"/>
    </source>
</evidence>
<evidence type="ECO:0000256" key="8">
    <source>
        <dbReference type="ARBA" id="ARBA00035100"/>
    </source>
</evidence>
<dbReference type="InterPro" id="IPR008207">
    <property type="entry name" value="Sig_transdc_His_kin_Hpt_dom"/>
</dbReference>
<dbReference type="PROSITE" id="PS50851">
    <property type="entry name" value="CHEW"/>
    <property type="match status" value="1"/>
</dbReference>
<feature type="compositionally biased region" description="Pro residues" evidence="10">
    <location>
        <begin position="198"/>
        <end position="208"/>
    </location>
</feature>
<proteinExistence type="predicted"/>
<evidence type="ECO:0000256" key="5">
    <source>
        <dbReference type="ARBA" id="ARBA00022679"/>
    </source>
</evidence>
<dbReference type="InterPro" id="IPR051315">
    <property type="entry name" value="Bact_Chemotaxis_CheA"/>
</dbReference>
<dbReference type="Pfam" id="PF01584">
    <property type="entry name" value="CheW"/>
    <property type="match status" value="1"/>
</dbReference>
<dbReference type="InterPro" id="IPR004105">
    <property type="entry name" value="CheA-like_dim"/>
</dbReference>
<dbReference type="InterPro" id="IPR004358">
    <property type="entry name" value="Sig_transdc_His_kin-like_C"/>
</dbReference>
<sequence>MSYDLDEDILQDFLVEAGEILELLSEQLVELENNPDDKDLLNAIFRGFHTVKGGAGFLALTELVDTCHGAENVFDILRNGQRSVTSGLMDTMLQALDTVNVQFRAVQDQEPLVPADQSLLDELHRLCKPESADEVAPVEAPAPIIPESVVAAPEPVIAPEPTAESSNINASSVDDISEDEFERLLDELHGKGGSPTAPSVPTPPPAPAAPQSVADSGDITDDEFEKLLDELHGAGKSPTAASSTPPPPPAAPVSAMSEGDDLMTDEEFEKLLDQLHGSGNGPSIEELDAATKPAEVKAVAPQAAPKPAAPVAVKAEPKPSAPAKAEVKVPAKKQQAEATVRVDTSTLDTIMNMVGELVLVRNRLVSLGLNSNDEEMSKAVSNLDVVTADLQGAVMKTRMQPIKKVFGRFPRVVRDLARSLKKDIVLEMRGEETDLDKNLVEALADPLIHLVRNSVDHGIEMPDDRVAAGKSRTGKVILSASQEGDHIELAIVDDGGGMDPDKLRAIAVKRGLMDEDAASRLSNKECFNLIFAPGFSSKEQISDISGRGVGMDVVKTAINTLNGSIDIDSEMGQGTKITIKVPLTLAILSTLMVGVAGHPFALPLASVNEIFHLDLSRTNVVDGQLTIIVRDKSIPLFYLQNWLAPKAGIVELRKGHGHVVIVQLGSQRVGFVVDTLIGQEEVVIKPLDKLLQGTPGMAGATITSDGHIALILDVPDLLKQYAAASRI</sequence>
<dbReference type="CDD" id="cd00731">
    <property type="entry name" value="CheA_reg"/>
    <property type="match status" value="1"/>
</dbReference>
<dbReference type="SUPFAM" id="SSF47384">
    <property type="entry name" value="Homodimeric domain of signal transducing histidine kinase"/>
    <property type="match status" value="1"/>
</dbReference>
<dbReference type="InterPro" id="IPR002545">
    <property type="entry name" value="CheW-lke_dom"/>
</dbReference>
<feature type="domain" description="HPt" evidence="13">
    <location>
        <begin position="2"/>
        <end position="106"/>
    </location>
</feature>
<dbReference type="InterPro" id="IPR036097">
    <property type="entry name" value="HisK_dim/P_sf"/>
</dbReference>
<dbReference type="InterPro" id="IPR003594">
    <property type="entry name" value="HATPase_dom"/>
</dbReference>
<gene>
    <name evidence="14" type="primary">cheA</name>
    <name evidence="14" type="ORF">VCE7224_00704</name>
</gene>
<dbReference type="PRINTS" id="PR00344">
    <property type="entry name" value="BCTRLSENSOR"/>
</dbReference>
<dbReference type="CDD" id="cd16916">
    <property type="entry name" value="HATPase_CheA-like"/>
    <property type="match status" value="1"/>
</dbReference>
<comment type="function">
    <text evidence="8">Involved in the transmission of sensory signals from the chemoreceptors to the flagellar motors. CheA is autophosphorylated; it can transfer its phosphate group to either CheB or CheY.</text>
</comment>
<dbReference type="SMART" id="SM00387">
    <property type="entry name" value="HATPase_c"/>
    <property type="match status" value="1"/>
</dbReference>
<evidence type="ECO:0000256" key="3">
    <source>
        <dbReference type="ARBA" id="ARBA00021495"/>
    </source>
</evidence>
<dbReference type="AlphaFoldDB" id="A0A1C3J9Y9"/>
<dbReference type="PROSITE" id="PS50109">
    <property type="entry name" value="HIS_KIN"/>
    <property type="match status" value="1"/>
</dbReference>
<dbReference type="PROSITE" id="PS50894">
    <property type="entry name" value="HPT"/>
    <property type="match status" value="1"/>
</dbReference>
<feature type="region of interest" description="Disordered" evidence="10">
    <location>
        <begin position="291"/>
        <end position="335"/>
    </location>
</feature>
<dbReference type="SMART" id="SM01231">
    <property type="entry name" value="H-kinase_dim"/>
    <property type="match status" value="1"/>
</dbReference>
<dbReference type="InterPro" id="IPR036061">
    <property type="entry name" value="CheW-like_dom_sf"/>
</dbReference>
<dbReference type="RefSeq" id="WP_065675582.1">
    <property type="nucleotide sequence ID" value="NZ_AP025463.1"/>
</dbReference>
<dbReference type="Gene3D" id="2.30.30.40">
    <property type="entry name" value="SH3 Domains"/>
    <property type="match status" value="1"/>
</dbReference>
<evidence type="ECO:0000256" key="10">
    <source>
        <dbReference type="SAM" id="MobiDB-lite"/>
    </source>
</evidence>
<name>A0A1C3J9Y9_9VIBR</name>
<dbReference type="SUPFAM" id="SSF50341">
    <property type="entry name" value="CheW-like"/>
    <property type="match status" value="1"/>
</dbReference>
<dbReference type="SUPFAM" id="SSF55874">
    <property type="entry name" value="ATPase domain of HSP90 chaperone/DNA topoisomerase II/histidine kinase"/>
    <property type="match status" value="1"/>
</dbReference>
<dbReference type="InterPro" id="IPR005467">
    <property type="entry name" value="His_kinase_dom"/>
</dbReference>
<dbReference type="Gene3D" id="1.20.120.160">
    <property type="entry name" value="HPT domain"/>
    <property type="match status" value="1"/>
</dbReference>
<accession>A0A1C3J9Y9</accession>
<feature type="domain" description="CheW-like" evidence="12">
    <location>
        <begin position="587"/>
        <end position="723"/>
    </location>
</feature>
<dbReference type="InterPro" id="IPR037006">
    <property type="entry name" value="CheA-like_homodim_sf"/>
</dbReference>
<evidence type="ECO:0000259" key="12">
    <source>
        <dbReference type="PROSITE" id="PS50851"/>
    </source>
</evidence>
<protein>
    <recommendedName>
        <fullName evidence="3">Chemotaxis protein CheA</fullName>
        <ecNumber evidence="2">2.7.13.3</ecNumber>
    </recommendedName>
</protein>
<evidence type="ECO:0000259" key="11">
    <source>
        <dbReference type="PROSITE" id="PS50109"/>
    </source>
</evidence>
<evidence type="ECO:0000313" key="14">
    <source>
        <dbReference type="EMBL" id="SBT11968.1"/>
    </source>
</evidence>
<dbReference type="FunFam" id="1.20.120.160:FF:000008">
    <property type="entry name" value="Chemotaxis sensor histidine kinase CheA"/>
    <property type="match status" value="1"/>
</dbReference>
<dbReference type="Gene3D" id="1.10.287.560">
    <property type="entry name" value="Histidine kinase CheA-like, homodimeric domain"/>
    <property type="match status" value="1"/>
</dbReference>
<dbReference type="InterPro" id="IPR036641">
    <property type="entry name" value="HPT_dom_sf"/>
</dbReference>
<keyword evidence="7" id="KW-0902">Two-component regulatory system</keyword>
<keyword evidence="5 14" id="KW-0808">Transferase</keyword>
<dbReference type="EC" id="2.7.13.3" evidence="2"/>
<dbReference type="Proteomes" id="UP000092819">
    <property type="component" value="Unassembled WGS sequence"/>
</dbReference>
<feature type="domain" description="Histidine kinase" evidence="11">
    <location>
        <begin position="374"/>
        <end position="585"/>
    </location>
</feature>
<evidence type="ECO:0000313" key="15">
    <source>
        <dbReference type="Proteomes" id="UP000092819"/>
    </source>
</evidence>
<dbReference type="FunFam" id="3.30.565.10:FF:000016">
    <property type="entry name" value="Chemotaxis protein CheA, putative"/>
    <property type="match status" value="1"/>
</dbReference>
<dbReference type="SMART" id="SM00073">
    <property type="entry name" value="HPT"/>
    <property type="match status" value="1"/>
</dbReference>
<dbReference type="EMBL" id="FLQZ01000014">
    <property type="protein sequence ID" value="SBT11968.1"/>
    <property type="molecule type" value="Genomic_DNA"/>
</dbReference>
<evidence type="ECO:0000256" key="6">
    <source>
        <dbReference type="ARBA" id="ARBA00022777"/>
    </source>
</evidence>
<dbReference type="CDD" id="cd00088">
    <property type="entry name" value="HPT"/>
    <property type="match status" value="1"/>
</dbReference>
<dbReference type="FunFam" id="2.30.30.40:FF:000048">
    <property type="entry name" value="Chemotaxis protein CheA, putative"/>
    <property type="match status" value="1"/>
</dbReference>
<feature type="region of interest" description="Disordered" evidence="10">
    <location>
        <begin position="234"/>
        <end position="257"/>
    </location>
</feature>
<evidence type="ECO:0000256" key="2">
    <source>
        <dbReference type="ARBA" id="ARBA00012438"/>
    </source>
</evidence>
<evidence type="ECO:0000256" key="7">
    <source>
        <dbReference type="ARBA" id="ARBA00023012"/>
    </source>
</evidence>
<reference evidence="15" key="1">
    <citation type="submission" date="2016-06" db="EMBL/GenBank/DDBJ databases">
        <authorList>
            <person name="Rodrigo-Torres L."/>
            <person name="Arahal D.R."/>
        </authorList>
    </citation>
    <scope>NUCLEOTIDE SEQUENCE [LARGE SCALE GENOMIC DNA]</scope>
    <source>
        <strain evidence="15">CECT 7224</strain>
    </source>
</reference>